<dbReference type="GO" id="GO:0005576">
    <property type="term" value="C:extracellular region"/>
    <property type="evidence" value="ECO:0007669"/>
    <property type="project" value="TreeGrafter"/>
</dbReference>
<keyword evidence="3" id="KW-0378">Hydrolase</keyword>
<dbReference type="InterPro" id="IPR001223">
    <property type="entry name" value="Glyco_hydro18_cat"/>
</dbReference>
<gene>
    <name evidence="3" type="ORF">Micbo1qcDRAFT_159897</name>
</gene>
<evidence type="ECO:0000313" key="3">
    <source>
        <dbReference type="EMBL" id="KXJ94658.1"/>
    </source>
</evidence>
<dbReference type="OrthoDB" id="3012298at2759"/>
<dbReference type="EMBL" id="KQ964247">
    <property type="protein sequence ID" value="KXJ94658.1"/>
    <property type="molecule type" value="Genomic_DNA"/>
</dbReference>
<feature type="signal peptide" evidence="1">
    <location>
        <begin position="1"/>
        <end position="25"/>
    </location>
</feature>
<dbReference type="PANTHER" id="PTHR45708:SF60">
    <property type="entry name" value="III CHITINASE, PUTATIVE (AFU_ORTHOLOGUE AFUA_5G03850)-RELATED"/>
    <property type="match status" value="1"/>
</dbReference>
<dbReference type="PANTHER" id="PTHR45708">
    <property type="entry name" value="ENDOCHITINASE"/>
    <property type="match status" value="1"/>
</dbReference>
<organism evidence="3 4">
    <name type="scientific">Microdochium bolleyi</name>
    <dbReference type="NCBI Taxonomy" id="196109"/>
    <lineage>
        <taxon>Eukaryota</taxon>
        <taxon>Fungi</taxon>
        <taxon>Dikarya</taxon>
        <taxon>Ascomycota</taxon>
        <taxon>Pezizomycotina</taxon>
        <taxon>Sordariomycetes</taxon>
        <taxon>Xylariomycetidae</taxon>
        <taxon>Xylariales</taxon>
        <taxon>Microdochiaceae</taxon>
        <taxon>Microdochium</taxon>
    </lineage>
</organism>
<dbReference type="Gene3D" id="3.20.20.80">
    <property type="entry name" value="Glycosidases"/>
    <property type="match status" value="1"/>
</dbReference>
<sequence length="350" mass="38185">MWHCSLLSALPFVAPLACIAPVVDHRVVVYYQTTHYNSSTTSDVSLLPLVQDTAHVSATHVLISAVHIVDDDGGIRLNDHAPDNQIFDHVWSDAATLQAAGVTVMAMVGGAAAGSWDRLDGDNDKFEKYYKPLHDFVGGYNIQGLDLDVEQSMSLDGIIRLIDRLKKDFGNDFIISLAPVGSALTKGGGNLSGFDYFQLEAKRGKDIAFYNAQFYFGWGDASSATNYEDIIDDGFPTNKVVMGLLTNPANGNGYVNLDKQTPVLKELVAENPKFGGVAGWEYFNSLPGGTSAPHKWAAWIAEHIGKPLTEGASQPQAREISVSESVRRSVRRSYRRVRALGKGVFRDYIA</sequence>
<dbReference type="SUPFAM" id="SSF51445">
    <property type="entry name" value="(Trans)glycosidases"/>
    <property type="match status" value="1"/>
</dbReference>
<dbReference type="GO" id="GO:0005975">
    <property type="term" value="P:carbohydrate metabolic process"/>
    <property type="evidence" value="ECO:0007669"/>
    <property type="project" value="InterPro"/>
</dbReference>
<dbReference type="STRING" id="196109.A0A136JC61"/>
<evidence type="ECO:0000259" key="2">
    <source>
        <dbReference type="PROSITE" id="PS51910"/>
    </source>
</evidence>
<dbReference type="PROSITE" id="PS51910">
    <property type="entry name" value="GH18_2"/>
    <property type="match status" value="1"/>
</dbReference>
<dbReference type="InParanoid" id="A0A136JC61"/>
<feature type="domain" description="GH18" evidence="2">
    <location>
        <begin position="25"/>
        <end position="307"/>
    </location>
</feature>
<keyword evidence="1" id="KW-0732">Signal</keyword>
<reference evidence="4" key="1">
    <citation type="submission" date="2016-02" db="EMBL/GenBank/DDBJ databases">
        <title>Draft genome sequence of Microdochium bolleyi, a fungal endophyte of beachgrass.</title>
        <authorList>
            <consortium name="DOE Joint Genome Institute"/>
            <person name="David A.S."/>
            <person name="May G."/>
            <person name="Haridas S."/>
            <person name="Lim J."/>
            <person name="Wang M."/>
            <person name="Labutti K."/>
            <person name="Lipzen A."/>
            <person name="Barry K."/>
            <person name="Grigoriev I.V."/>
        </authorList>
    </citation>
    <scope>NUCLEOTIDE SEQUENCE [LARGE SCALE GENOMIC DNA]</scope>
    <source>
        <strain evidence="4">J235TASD1</strain>
    </source>
</reference>
<accession>A0A136JC61</accession>
<keyword evidence="4" id="KW-1185">Reference proteome</keyword>
<dbReference type="GO" id="GO:0004568">
    <property type="term" value="F:chitinase activity"/>
    <property type="evidence" value="ECO:0007669"/>
    <property type="project" value="TreeGrafter"/>
</dbReference>
<evidence type="ECO:0000313" key="4">
    <source>
        <dbReference type="Proteomes" id="UP000070501"/>
    </source>
</evidence>
<dbReference type="InterPro" id="IPR017853">
    <property type="entry name" value="GH"/>
</dbReference>
<proteinExistence type="predicted"/>
<protein>
    <submittedName>
        <fullName evidence="3">Glycoside hydrolase superfamily</fullName>
    </submittedName>
</protein>
<dbReference type="Proteomes" id="UP000070501">
    <property type="component" value="Unassembled WGS sequence"/>
</dbReference>
<dbReference type="Pfam" id="PF00704">
    <property type="entry name" value="Glyco_hydro_18"/>
    <property type="match status" value="1"/>
</dbReference>
<dbReference type="InterPro" id="IPR050542">
    <property type="entry name" value="Glycosyl_Hydrlase18_Chitinase"/>
</dbReference>
<name>A0A136JC61_9PEZI</name>
<evidence type="ECO:0000256" key="1">
    <source>
        <dbReference type="SAM" id="SignalP"/>
    </source>
</evidence>
<dbReference type="AlphaFoldDB" id="A0A136JC61"/>
<feature type="chain" id="PRO_5007293664" evidence="1">
    <location>
        <begin position="26"/>
        <end position="350"/>
    </location>
</feature>